<dbReference type="SUPFAM" id="SSF48256">
    <property type="entry name" value="Citrate synthase"/>
    <property type="match status" value="1"/>
</dbReference>
<evidence type="ECO:0000256" key="3">
    <source>
        <dbReference type="ARBA" id="ARBA00012972"/>
    </source>
</evidence>
<dbReference type="PANTHER" id="PTHR11739">
    <property type="entry name" value="CITRATE SYNTHASE"/>
    <property type="match status" value="1"/>
</dbReference>
<dbReference type="CDD" id="cd06100">
    <property type="entry name" value="CCL_ACL-C"/>
    <property type="match status" value="1"/>
</dbReference>
<comment type="similarity">
    <text evidence="2 5">Belongs to the citrate synthase family.</text>
</comment>
<dbReference type="GO" id="GO:0005829">
    <property type="term" value="C:cytosol"/>
    <property type="evidence" value="ECO:0007669"/>
    <property type="project" value="TreeGrafter"/>
</dbReference>
<evidence type="ECO:0000313" key="6">
    <source>
        <dbReference type="EMBL" id="KKW27873.1"/>
    </source>
</evidence>
<comment type="caution">
    <text evidence="6">The sequence shown here is derived from an EMBL/GenBank/DDBJ whole genome shotgun (WGS) entry which is preliminary data.</text>
</comment>
<dbReference type="UniPathway" id="UPA00223"/>
<dbReference type="InterPro" id="IPR019810">
    <property type="entry name" value="Citrate_synthase_AS"/>
</dbReference>
<dbReference type="Pfam" id="PF00285">
    <property type="entry name" value="Citrate_synt"/>
    <property type="match status" value="1"/>
</dbReference>
<reference evidence="6 7" key="1">
    <citation type="journal article" date="2015" name="Nature">
        <title>rRNA introns, odd ribosomes, and small enigmatic genomes across a large radiation of phyla.</title>
        <authorList>
            <person name="Brown C.T."/>
            <person name="Hug L.A."/>
            <person name="Thomas B.C."/>
            <person name="Sharon I."/>
            <person name="Castelle C.J."/>
            <person name="Singh A."/>
            <person name="Wilkins M.J."/>
            <person name="Williams K.H."/>
            <person name="Banfield J.F."/>
        </authorList>
    </citation>
    <scope>NUCLEOTIDE SEQUENCE [LARGE SCALE GENOMIC DNA]</scope>
</reference>
<dbReference type="EC" id="2.3.3.16" evidence="3"/>
<dbReference type="InterPro" id="IPR036969">
    <property type="entry name" value="Citrate_synthase_sf"/>
</dbReference>
<evidence type="ECO:0000313" key="7">
    <source>
        <dbReference type="Proteomes" id="UP000034185"/>
    </source>
</evidence>
<dbReference type="InterPro" id="IPR016142">
    <property type="entry name" value="Citrate_synth-like_lrg_a-sub"/>
</dbReference>
<evidence type="ECO:0000256" key="4">
    <source>
        <dbReference type="ARBA" id="ARBA00022679"/>
    </source>
</evidence>
<keyword evidence="4 5" id="KW-0808">Transferase</keyword>
<dbReference type="InterPro" id="IPR002020">
    <property type="entry name" value="Citrate_synthase"/>
</dbReference>
<evidence type="ECO:0000256" key="5">
    <source>
        <dbReference type="RuleBase" id="RU003406"/>
    </source>
</evidence>
<dbReference type="InterPro" id="IPR016143">
    <property type="entry name" value="Citrate_synth-like_sm_a-sub"/>
</dbReference>
<organism evidence="6 7">
    <name type="scientific">Candidatus Kaiserbacteria bacterium GW2011_GWB1_52_6</name>
    <dbReference type="NCBI Taxonomy" id="1618674"/>
    <lineage>
        <taxon>Bacteria</taxon>
        <taxon>Candidatus Kaiseribacteriota</taxon>
    </lineage>
</organism>
<dbReference type="GO" id="GO:0006099">
    <property type="term" value="P:tricarboxylic acid cycle"/>
    <property type="evidence" value="ECO:0007669"/>
    <property type="project" value="UniProtKB-UniPathway"/>
</dbReference>
<protein>
    <recommendedName>
        <fullName evidence="3">citrate synthase (unknown stereospecificity)</fullName>
        <ecNumber evidence="3">2.3.3.16</ecNumber>
    </recommendedName>
</protein>
<dbReference type="Proteomes" id="UP000034185">
    <property type="component" value="Unassembled WGS sequence"/>
</dbReference>
<evidence type="ECO:0000256" key="2">
    <source>
        <dbReference type="ARBA" id="ARBA00010566"/>
    </source>
</evidence>
<sequence length="236" mass="25032">MAITVTHKKEGDETSPAMFGEHELLEYSNKVNFPELVFESLTGTAPIPAQAKIFSLILNLCFDHGPGSPSATATIAATKEGKSMGEAVGAGIAEINDRHGGAGEPLMKILYDVHAGKADIKGIVEHYAQEGKRMPGFGHRVYKDVDPRAQMLLNVARENNVGAGFIDELEKLHHELNAQLGKNLPINIDGAIAATLCSLGIYPEVGKAVFIIARAAGLCAHFLNSGEMKNGVSSSA</sequence>
<dbReference type="PRINTS" id="PR00143">
    <property type="entry name" value="CITRTSNTHASE"/>
</dbReference>
<gene>
    <name evidence="6" type="ORF">UY70_C0006G0022</name>
</gene>
<dbReference type="EMBL" id="LCRA01000006">
    <property type="protein sequence ID" value="KKW27873.1"/>
    <property type="molecule type" value="Genomic_DNA"/>
</dbReference>
<comment type="pathway">
    <text evidence="1">Carbohydrate metabolism; tricarboxylic acid cycle.</text>
</comment>
<dbReference type="Gene3D" id="1.10.580.10">
    <property type="entry name" value="Citrate Synthase, domain 1"/>
    <property type="match status" value="1"/>
</dbReference>
<dbReference type="PROSITE" id="PS00480">
    <property type="entry name" value="CITRATE_SYNTHASE"/>
    <property type="match status" value="1"/>
</dbReference>
<dbReference type="Gene3D" id="1.10.230.10">
    <property type="entry name" value="Cytochrome P450-Terp, domain 2"/>
    <property type="match status" value="1"/>
</dbReference>
<dbReference type="AlphaFoldDB" id="A0A0G1X9H5"/>
<name>A0A0G1X9H5_9BACT</name>
<accession>A0A0G1X9H5</accession>
<evidence type="ECO:0000256" key="1">
    <source>
        <dbReference type="ARBA" id="ARBA00005163"/>
    </source>
</evidence>
<dbReference type="GO" id="GO:0036440">
    <property type="term" value="F:citrate synthase activity"/>
    <property type="evidence" value="ECO:0007669"/>
    <property type="project" value="UniProtKB-EC"/>
</dbReference>
<dbReference type="PANTHER" id="PTHR11739:SF4">
    <property type="entry name" value="CITRATE SYNTHASE, PEROXISOMAL"/>
    <property type="match status" value="1"/>
</dbReference>
<dbReference type="GO" id="GO:0005975">
    <property type="term" value="P:carbohydrate metabolic process"/>
    <property type="evidence" value="ECO:0007669"/>
    <property type="project" value="TreeGrafter"/>
</dbReference>
<proteinExistence type="inferred from homology"/>